<feature type="transmembrane region" description="Helical" evidence="11">
    <location>
        <begin position="383"/>
        <end position="401"/>
    </location>
</feature>
<keyword evidence="6" id="KW-0333">Golgi apparatus</keyword>
<feature type="transmembrane region" description="Helical" evidence="11">
    <location>
        <begin position="452"/>
        <end position="475"/>
    </location>
</feature>
<dbReference type="FunFam" id="3.90.550.10:FF:000138">
    <property type="entry name" value="Cellulose synthase isolog"/>
    <property type="match status" value="1"/>
</dbReference>
<evidence type="ECO:0000256" key="10">
    <source>
        <dbReference type="PIRSR" id="PIRSR605150-2"/>
    </source>
</evidence>
<feature type="transmembrane region" description="Helical" evidence="11">
    <location>
        <begin position="410"/>
        <end position="432"/>
    </location>
</feature>
<dbReference type="InterPro" id="IPR029044">
    <property type="entry name" value="Nucleotide-diphossugar_trans"/>
</dbReference>
<proteinExistence type="predicted"/>
<reference evidence="12" key="1">
    <citation type="submission" date="2018-02" db="EMBL/GenBank/DDBJ databases">
        <authorList>
            <person name="Cohen D.B."/>
            <person name="Kent A.D."/>
        </authorList>
    </citation>
    <scope>NUCLEOTIDE SEQUENCE</scope>
</reference>
<dbReference type="GO" id="GO:0000139">
    <property type="term" value="C:Golgi membrane"/>
    <property type="evidence" value="ECO:0007669"/>
    <property type="project" value="UniProtKB-SubCell"/>
</dbReference>
<organism evidence="12">
    <name type="scientific">Fagus sylvatica</name>
    <name type="common">Beechnut</name>
    <dbReference type="NCBI Taxonomy" id="28930"/>
    <lineage>
        <taxon>Eukaryota</taxon>
        <taxon>Viridiplantae</taxon>
        <taxon>Streptophyta</taxon>
        <taxon>Embryophyta</taxon>
        <taxon>Tracheophyta</taxon>
        <taxon>Spermatophyta</taxon>
        <taxon>Magnoliopsida</taxon>
        <taxon>eudicotyledons</taxon>
        <taxon>Gunneridae</taxon>
        <taxon>Pentapetalae</taxon>
        <taxon>rosids</taxon>
        <taxon>fabids</taxon>
        <taxon>Fagales</taxon>
        <taxon>Fagaceae</taxon>
        <taxon>Fagus</taxon>
    </lineage>
</organism>
<evidence type="ECO:0000256" key="8">
    <source>
        <dbReference type="ARBA" id="ARBA00023316"/>
    </source>
</evidence>
<evidence type="ECO:0000256" key="3">
    <source>
        <dbReference type="ARBA" id="ARBA00022679"/>
    </source>
</evidence>
<comment type="subcellular location">
    <subcellularLocation>
        <location evidence="1">Golgi apparatus membrane</location>
        <topology evidence="1">Multi-pass membrane protein</topology>
    </subcellularLocation>
</comment>
<feature type="transmembrane region" description="Helical" evidence="11">
    <location>
        <begin position="20"/>
        <end position="38"/>
    </location>
</feature>
<dbReference type="InterPro" id="IPR005150">
    <property type="entry name" value="Cellulose_synth"/>
</dbReference>
<evidence type="ECO:0000256" key="6">
    <source>
        <dbReference type="ARBA" id="ARBA00023034"/>
    </source>
</evidence>
<keyword evidence="8" id="KW-0961">Cell wall biogenesis/degradation</keyword>
<feature type="binding site" evidence="10">
    <location>
        <position position="98"/>
    </location>
    <ligand>
        <name>UDP-alpha-D-glucose</name>
        <dbReference type="ChEBI" id="CHEBI:58885"/>
    </ligand>
</feature>
<dbReference type="GO" id="GO:0071555">
    <property type="term" value="P:cell wall organization"/>
    <property type="evidence" value="ECO:0007669"/>
    <property type="project" value="UniProtKB-KW"/>
</dbReference>
<sequence length="538" mass="61240">MGKIENLPLFVTKLAKGRILFHLYALLLFLVVRWNPIYRYTFKDRLSHRYEKALPGVDIFVCTADPMIEPPVMVINTVLSVMAYDYPPEKLSVYLSDDGGSDLTFYAMLEASRFSKIWLPFCKKFKVEPRCPEAYFHTAVEPQEPVMSKEWSTVKILIDGRDPKAVDIEGQPLPTLVYLAREKRPQYHHHFKAGAMNALVEMAGFDGNGGPCYIGTGCFHRRETLCGLKHSEDYKPDWKRWNNREVDGSTSVQEETCKVLASCSYEENTQWGKEYGCLVEDVITGLAIQCRGWRSIYFNPERKGFLGVAPTTLLQSLIQHKRWSEGDFQIFASSHCPFLIGYKKIPLKLQIAYCVYLLWAPNCLATLYYVTVPSLCLLRGISLFPEISNLWILPFAFVIILHRAYSLGEFVWFGGTFLGFTKSGFVITTKVAEDDVSQRYEQEVMEFGTSSTMFTILSTLALLNAFCFVGGLKRVIADVETLVWERFTLQILLCGLIVLINLPVYQGLFFRKDVASLPTSLTYRSTIFALLACAIALY</sequence>
<keyword evidence="5 11" id="KW-1133">Transmembrane helix</keyword>
<dbReference type="AlphaFoldDB" id="A0A2N9GQN2"/>
<evidence type="ECO:0000313" key="12">
    <source>
        <dbReference type="EMBL" id="SPD01962.1"/>
    </source>
</evidence>
<name>A0A2N9GQN2_FAGSY</name>
<evidence type="ECO:0000256" key="11">
    <source>
        <dbReference type="SAM" id="Phobius"/>
    </source>
</evidence>
<keyword evidence="4 11" id="KW-0812">Transmembrane</keyword>
<gene>
    <name evidence="12" type="ORF">FSB_LOCUS29844</name>
</gene>
<comment type="function">
    <text evidence="9">Thought to be a Golgi-localized beta-glycan synthase that polymerize the backbones of noncellulosic polysaccharides (hemicelluloses) of plant cell wall.</text>
</comment>
<evidence type="ECO:0000256" key="9">
    <source>
        <dbReference type="ARBA" id="ARBA00037405"/>
    </source>
</evidence>
<evidence type="ECO:0000256" key="5">
    <source>
        <dbReference type="ARBA" id="ARBA00022989"/>
    </source>
</evidence>
<protein>
    <recommendedName>
        <fullName evidence="13">Glycosyltransferase 2-like domain-containing protein</fullName>
    </recommendedName>
</protein>
<evidence type="ECO:0000256" key="1">
    <source>
        <dbReference type="ARBA" id="ARBA00004653"/>
    </source>
</evidence>
<evidence type="ECO:0000256" key="4">
    <source>
        <dbReference type="ARBA" id="ARBA00022692"/>
    </source>
</evidence>
<dbReference type="GO" id="GO:0030244">
    <property type="term" value="P:cellulose biosynthetic process"/>
    <property type="evidence" value="ECO:0007669"/>
    <property type="project" value="InterPro"/>
</dbReference>
<accession>A0A2N9GQN2</accession>
<dbReference type="Pfam" id="PF03552">
    <property type="entry name" value="Cellulose_synt"/>
    <property type="match status" value="3"/>
</dbReference>
<dbReference type="EMBL" id="OIVN01002247">
    <property type="protein sequence ID" value="SPD01962.1"/>
    <property type="molecule type" value="Genomic_DNA"/>
</dbReference>
<feature type="transmembrane region" description="Helical" evidence="11">
    <location>
        <begin position="487"/>
        <end position="509"/>
    </location>
</feature>
<dbReference type="GO" id="GO:0016760">
    <property type="term" value="F:cellulose synthase (UDP-forming) activity"/>
    <property type="evidence" value="ECO:0007669"/>
    <property type="project" value="InterPro"/>
</dbReference>
<dbReference type="Gene3D" id="3.90.550.10">
    <property type="entry name" value="Spore Coat Polysaccharide Biosynthesis Protein SpsA, Chain A"/>
    <property type="match status" value="1"/>
</dbReference>
<feature type="transmembrane region" description="Helical" evidence="11">
    <location>
        <begin position="351"/>
        <end position="371"/>
    </location>
</feature>
<feature type="binding site" evidence="10">
    <location>
        <position position="69"/>
    </location>
    <ligand>
        <name>UDP-alpha-D-glucose</name>
        <dbReference type="ChEBI" id="CHEBI:58885"/>
    </ligand>
</feature>
<evidence type="ECO:0000256" key="7">
    <source>
        <dbReference type="ARBA" id="ARBA00023136"/>
    </source>
</evidence>
<dbReference type="PANTHER" id="PTHR13301">
    <property type="entry name" value="X-BOX TRANSCRIPTION FACTOR-RELATED"/>
    <property type="match status" value="1"/>
</dbReference>
<keyword evidence="7 11" id="KW-0472">Membrane</keyword>
<keyword evidence="3" id="KW-0808">Transferase</keyword>
<evidence type="ECO:0008006" key="13">
    <source>
        <dbReference type="Google" id="ProtNLM"/>
    </source>
</evidence>
<keyword evidence="2" id="KW-0328">Glycosyltransferase</keyword>
<evidence type="ECO:0000256" key="2">
    <source>
        <dbReference type="ARBA" id="ARBA00022676"/>
    </source>
</evidence>